<dbReference type="Proteomes" id="UP000231322">
    <property type="component" value="Unassembled WGS sequence"/>
</dbReference>
<keyword evidence="3" id="KW-1185">Reference proteome</keyword>
<evidence type="ECO:0000259" key="1">
    <source>
        <dbReference type="Pfam" id="PF20378"/>
    </source>
</evidence>
<dbReference type="InterPro" id="IPR046655">
    <property type="entry name" value="DUF6673"/>
</dbReference>
<name>A0A2G7HLJ3_9CLOT</name>
<accession>A0A2G7HLJ3</accession>
<dbReference type="RefSeq" id="WP_099838466.1">
    <property type="nucleotide sequence ID" value="NZ_PEIK01000003.1"/>
</dbReference>
<proteinExistence type="predicted"/>
<dbReference type="AlphaFoldDB" id="A0A2G7HLJ3"/>
<reference evidence="2 3" key="1">
    <citation type="submission" date="2017-10" db="EMBL/GenBank/DDBJ databases">
        <title>Reclassification of Eubacterium combesii and discrepancies in the nomenclature of botulinum neurotoxin producing clostridia. Request for an Opinion.</title>
        <authorList>
            <person name="Dobritsa A.P."/>
            <person name="Kutumbaka K.K."/>
            <person name="Samadpour M."/>
        </authorList>
    </citation>
    <scope>NUCLEOTIDE SEQUENCE [LARGE SCALE GENOMIC DNA]</scope>
    <source>
        <strain evidence="2 3">DSM 20696</strain>
    </source>
</reference>
<comment type="caution">
    <text evidence="2">The sequence shown here is derived from an EMBL/GenBank/DDBJ whole genome shotgun (WGS) entry which is preliminary data.</text>
</comment>
<sequence>MNINGISLRLDISNNNDLNRYKEALNRLQEGIEDVKNSDVIFKYKTAFYSIIICKFFNELFEEDTDKQLFGDKPYYDRCLNALKQLQNEVIIQKKKLRGLMIKFPNKNK</sequence>
<organism evidence="2 3">
    <name type="scientific">Clostridium combesii</name>
    <dbReference type="NCBI Taxonomy" id="39481"/>
    <lineage>
        <taxon>Bacteria</taxon>
        <taxon>Bacillati</taxon>
        <taxon>Bacillota</taxon>
        <taxon>Clostridia</taxon>
        <taxon>Eubacteriales</taxon>
        <taxon>Clostridiaceae</taxon>
        <taxon>Clostridium</taxon>
    </lineage>
</organism>
<feature type="domain" description="DUF6673" evidence="1">
    <location>
        <begin position="1"/>
        <end position="107"/>
    </location>
</feature>
<evidence type="ECO:0000313" key="3">
    <source>
        <dbReference type="Proteomes" id="UP000231322"/>
    </source>
</evidence>
<protein>
    <recommendedName>
        <fullName evidence="1">DUF6673 domain-containing protein</fullName>
    </recommendedName>
</protein>
<dbReference type="EMBL" id="PEIK01000003">
    <property type="protein sequence ID" value="PIH05222.1"/>
    <property type="molecule type" value="Genomic_DNA"/>
</dbReference>
<dbReference type="Pfam" id="PF20378">
    <property type="entry name" value="DUF6673"/>
    <property type="match status" value="1"/>
</dbReference>
<evidence type="ECO:0000313" key="2">
    <source>
        <dbReference type="EMBL" id="PIH05222.1"/>
    </source>
</evidence>
<gene>
    <name evidence="2" type="ORF">CS538_05175</name>
</gene>